<dbReference type="AlphaFoldDB" id="A0A4C1TBZ2"/>
<name>A0A4C1TBZ2_EUMVA</name>
<protein>
    <submittedName>
        <fullName evidence="2">Uncharacterized protein</fullName>
    </submittedName>
</protein>
<evidence type="ECO:0000313" key="3">
    <source>
        <dbReference type="Proteomes" id="UP000299102"/>
    </source>
</evidence>
<proteinExistence type="predicted"/>
<dbReference type="Proteomes" id="UP000299102">
    <property type="component" value="Unassembled WGS sequence"/>
</dbReference>
<gene>
    <name evidence="2" type="ORF">EVAR_77778_1</name>
</gene>
<feature type="compositionally biased region" description="Basic residues" evidence="1">
    <location>
        <begin position="1"/>
        <end position="13"/>
    </location>
</feature>
<evidence type="ECO:0000313" key="2">
    <source>
        <dbReference type="EMBL" id="GBP11654.1"/>
    </source>
</evidence>
<keyword evidence="3" id="KW-1185">Reference proteome</keyword>
<organism evidence="2 3">
    <name type="scientific">Eumeta variegata</name>
    <name type="common">Bagworm moth</name>
    <name type="synonym">Eumeta japonica</name>
    <dbReference type="NCBI Taxonomy" id="151549"/>
    <lineage>
        <taxon>Eukaryota</taxon>
        <taxon>Metazoa</taxon>
        <taxon>Ecdysozoa</taxon>
        <taxon>Arthropoda</taxon>
        <taxon>Hexapoda</taxon>
        <taxon>Insecta</taxon>
        <taxon>Pterygota</taxon>
        <taxon>Neoptera</taxon>
        <taxon>Endopterygota</taxon>
        <taxon>Lepidoptera</taxon>
        <taxon>Glossata</taxon>
        <taxon>Ditrysia</taxon>
        <taxon>Tineoidea</taxon>
        <taxon>Psychidae</taxon>
        <taxon>Oiketicinae</taxon>
        <taxon>Eumeta</taxon>
    </lineage>
</organism>
<reference evidence="2 3" key="1">
    <citation type="journal article" date="2019" name="Commun. Biol.">
        <title>The bagworm genome reveals a unique fibroin gene that provides high tensile strength.</title>
        <authorList>
            <person name="Kono N."/>
            <person name="Nakamura H."/>
            <person name="Ohtoshi R."/>
            <person name="Tomita M."/>
            <person name="Numata K."/>
            <person name="Arakawa K."/>
        </authorList>
    </citation>
    <scope>NUCLEOTIDE SEQUENCE [LARGE SCALE GENOMIC DNA]</scope>
</reference>
<evidence type="ECO:0000256" key="1">
    <source>
        <dbReference type="SAM" id="MobiDB-lite"/>
    </source>
</evidence>
<feature type="region of interest" description="Disordered" evidence="1">
    <location>
        <begin position="1"/>
        <end position="70"/>
    </location>
</feature>
<sequence length="129" mass="14114">MKCRSSAARRTRVGRGGGSRERTARRRRLRGPWINSGAGPSALPAPAPAAAVSSQQRPETPVAARLRPRRWDSSEDDITQFFESRAIYMSMVSGLDATARSLDTVISDSERTKCFSRTRPKHDEVAGAA</sequence>
<comment type="caution">
    <text evidence="2">The sequence shown here is derived from an EMBL/GenBank/DDBJ whole genome shotgun (WGS) entry which is preliminary data.</text>
</comment>
<dbReference type="EMBL" id="BGZK01000047">
    <property type="protein sequence ID" value="GBP11654.1"/>
    <property type="molecule type" value="Genomic_DNA"/>
</dbReference>
<accession>A0A4C1TBZ2</accession>
<feature type="compositionally biased region" description="Low complexity" evidence="1">
    <location>
        <begin position="36"/>
        <end position="54"/>
    </location>
</feature>